<dbReference type="Proteomes" id="UP001152798">
    <property type="component" value="Chromosome 5"/>
</dbReference>
<evidence type="ECO:0000313" key="2">
    <source>
        <dbReference type="Proteomes" id="UP001152798"/>
    </source>
</evidence>
<proteinExistence type="predicted"/>
<reference evidence="1" key="1">
    <citation type="submission" date="2022-01" db="EMBL/GenBank/DDBJ databases">
        <authorList>
            <person name="King R."/>
        </authorList>
    </citation>
    <scope>NUCLEOTIDE SEQUENCE</scope>
</reference>
<name>A0A9P0HF44_NEZVI</name>
<accession>A0A9P0HF44</accession>
<keyword evidence="2" id="KW-1185">Reference proteome</keyword>
<sequence>MRVRACAKENTAHDTRRLPLEEDGQRCLLWKAAVVQTCLVRWRDTRSVDRANKELGFGTAPSCCIIIAAIGAFHLAAHRGRHCLPDVAQIAAPELFLSMAVEASSPGFS</sequence>
<dbReference type="AlphaFoldDB" id="A0A9P0HF44"/>
<organism evidence="1 2">
    <name type="scientific">Nezara viridula</name>
    <name type="common">Southern green stink bug</name>
    <name type="synonym">Cimex viridulus</name>
    <dbReference type="NCBI Taxonomy" id="85310"/>
    <lineage>
        <taxon>Eukaryota</taxon>
        <taxon>Metazoa</taxon>
        <taxon>Ecdysozoa</taxon>
        <taxon>Arthropoda</taxon>
        <taxon>Hexapoda</taxon>
        <taxon>Insecta</taxon>
        <taxon>Pterygota</taxon>
        <taxon>Neoptera</taxon>
        <taxon>Paraneoptera</taxon>
        <taxon>Hemiptera</taxon>
        <taxon>Heteroptera</taxon>
        <taxon>Panheteroptera</taxon>
        <taxon>Pentatomomorpha</taxon>
        <taxon>Pentatomoidea</taxon>
        <taxon>Pentatomidae</taxon>
        <taxon>Pentatominae</taxon>
        <taxon>Nezara</taxon>
    </lineage>
</organism>
<dbReference type="EMBL" id="OV725081">
    <property type="protein sequence ID" value="CAH1400904.1"/>
    <property type="molecule type" value="Genomic_DNA"/>
</dbReference>
<gene>
    <name evidence="1" type="ORF">NEZAVI_LOCUS10045</name>
</gene>
<protein>
    <submittedName>
        <fullName evidence="1">Uncharacterized protein</fullName>
    </submittedName>
</protein>
<evidence type="ECO:0000313" key="1">
    <source>
        <dbReference type="EMBL" id="CAH1400904.1"/>
    </source>
</evidence>